<name>A0ABS5F1J0_9PROT</name>
<dbReference type="EMBL" id="JAAGBB010000023">
    <property type="protein sequence ID" value="MBR0666417.1"/>
    <property type="molecule type" value="Genomic_DNA"/>
</dbReference>
<dbReference type="PANTHER" id="PTHR20883">
    <property type="entry name" value="PHYTANOYL-COA DIOXYGENASE DOMAIN CONTAINING 1"/>
    <property type="match status" value="1"/>
</dbReference>
<dbReference type="SUPFAM" id="SSF51197">
    <property type="entry name" value="Clavaminate synthase-like"/>
    <property type="match status" value="1"/>
</dbReference>
<comment type="caution">
    <text evidence="2">The sequence shown here is derived from an EMBL/GenBank/DDBJ whole genome shotgun (WGS) entry which is preliminary data.</text>
</comment>
<keyword evidence="2" id="KW-0560">Oxidoreductase</keyword>
<dbReference type="Proteomes" id="UP001196870">
    <property type="component" value="Unassembled WGS sequence"/>
</dbReference>
<dbReference type="Gene3D" id="2.60.120.620">
    <property type="entry name" value="q2cbj1_9rhob like domain"/>
    <property type="match status" value="1"/>
</dbReference>
<dbReference type="RefSeq" id="WP_211854092.1">
    <property type="nucleotide sequence ID" value="NZ_JAAGBB010000023.1"/>
</dbReference>
<keyword evidence="3" id="KW-1185">Reference proteome</keyword>
<evidence type="ECO:0000313" key="3">
    <source>
        <dbReference type="Proteomes" id="UP001196870"/>
    </source>
</evidence>
<sequence length="262" mass="27571">MAMSERATYARDGFCVVRGAVPPARILALRRAVERVQASVPDLPPPLLERLTFERDLPAENRGGATAAAVGDAIFILGDPPAFDSIFLTLLGEAGILAAVQEALGARAVVAHFMNVTIKHPGFGRAIGWHRDFPNRYACPESSRFLRAMLCLDGMTEAGGATAFIPGSHRIGDAEARVLFAAGRAAPPAPGDAVLACCEPGDLVLIHPKVLHGGGINSAATLRRNIVLQAGDAAAPLLSRPEQETVAGLRMTPPDIQRLTPP</sequence>
<dbReference type="PANTHER" id="PTHR20883:SF48">
    <property type="entry name" value="ECTOINE DIOXYGENASE"/>
    <property type="match status" value="1"/>
</dbReference>
<dbReference type="GO" id="GO:0051213">
    <property type="term" value="F:dioxygenase activity"/>
    <property type="evidence" value="ECO:0007669"/>
    <property type="project" value="UniProtKB-KW"/>
</dbReference>
<evidence type="ECO:0000256" key="1">
    <source>
        <dbReference type="ARBA" id="ARBA00001954"/>
    </source>
</evidence>
<dbReference type="Pfam" id="PF05721">
    <property type="entry name" value="PhyH"/>
    <property type="match status" value="1"/>
</dbReference>
<dbReference type="InterPro" id="IPR008775">
    <property type="entry name" value="Phytyl_CoA_dOase-like"/>
</dbReference>
<evidence type="ECO:0000313" key="2">
    <source>
        <dbReference type="EMBL" id="MBR0666417.1"/>
    </source>
</evidence>
<comment type="cofactor">
    <cofactor evidence="1">
        <name>Fe(2+)</name>
        <dbReference type="ChEBI" id="CHEBI:29033"/>
    </cofactor>
</comment>
<proteinExistence type="predicted"/>
<organism evidence="2 3">
    <name type="scientific">Plastoroseomonas hellenica</name>
    <dbReference type="NCBI Taxonomy" id="2687306"/>
    <lineage>
        <taxon>Bacteria</taxon>
        <taxon>Pseudomonadati</taxon>
        <taxon>Pseudomonadota</taxon>
        <taxon>Alphaproteobacteria</taxon>
        <taxon>Acetobacterales</taxon>
        <taxon>Acetobacteraceae</taxon>
        <taxon>Plastoroseomonas</taxon>
    </lineage>
</organism>
<gene>
    <name evidence="2" type="ORF">GXW71_18805</name>
</gene>
<accession>A0ABS5F1J0</accession>
<protein>
    <submittedName>
        <fullName evidence="2">Phytanoyl-CoA dioxygenase family protein</fullName>
    </submittedName>
</protein>
<keyword evidence="2" id="KW-0223">Dioxygenase</keyword>
<reference evidence="3" key="1">
    <citation type="journal article" date="2021" name="Syst. Appl. Microbiol.">
        <title>Roseomonas hellenica sp. nov., isolated from roots of wild-growing Alkanna tinctoria.</title>
        <authorList>
            <person name="Rat A."/>
            <person name="Naranjo H.D."/>
            <person name="Lebbe L."/>
            <person name="Cnockaert M."/>
            <person name="Krigas N."/>
            <person name="Grigoriadou K."/>
            <person name="Maloupa E."/>
            <person name="Willems A."/>
        </authorList>
    </citation>
    <scope>NUCLEOTIDE SEQUENCE [LARGE SCALE GENOMIC DNA]</scope>
    <source>
        <strain evidence="3">LMG 31523</strain>
    </source>
</reference>